<feature type="transmembrane region" description="Helical" evidence="2">
    <location>
        <begin position="207"/>
        <end position="227"/>
    </location>
</feature>
<dbReference type="EMBL" id="LT934115">
    <property type="protein sequence ID" value="VAH65456.1"/>
    <property type="molecule type" value="Genomic_DNA"/>
</dbReference>
<evidence type="ECO:0000313" key="4">
    <source>
        <dbReference type="Proteomes" id="UP000324705"/>
    </source>
</evidence>
<dbReference type="GO" id="GO:0015245">
    <property type="term" value="F:fatty acid transmembrane transporter activity"/>
    <property type="evidence" value="ECO:0007669"/>
    <property type="project" value="TreeGrafter"/>
</dbReference>
<organism evidence="3 4">
    <name type="scientific">Triticum turgidum subsp. durum</name>
    <name type="common">Durum wheat</name>
    <name type="synonym">Triticum durum</name>
    <dbReference type="NCBI Taxonomy" id="4567"/>
    <lineage>
        <taxon>Eukaryota</taxon>
        <taxon>Viridiplantae</taxon>
        <taxon>Streptophyta</taxon>
        <taxon>Embryophyta</taxon>
        <taxon>Tracheophyta</taxon>
        <taxon>Spermatophyta</taxon>
        <taxon>Magnoliopsida</taxon>
        <taxon>Liliopsida</taxon>
        <taxon>Poales</taxon>
        <taxon>Poaceae</taxon>
        <taxon>BOP clade</taxon>
        <taxon>Pooideae</taxon>
        <taxon>Triticodae</taxon>
        <taxon>Triticeae</taxon>
        <taxon>Triticinae</taxon>
        <taxon>Triticum</taxon>
    </lineage>
</organism>
<evidence type="ECO:0008006" key="5">
    <source>
        <dbReference type="Google" id="ProtNLM"/>
    </source>
</evidence>
<evidence type="ECO:0000256" key="2">
    <source>
        <dbReference type="SAM" id="Phobius"/>
    </source>
</evidence>
<keyword evidence="4" id="KW-1185">Reference proteome</keyword>
<name>A0A9R0RT99_TRITD</name>
<sequence length="326" mass="35306">MAASLLHAAASSPLAGPNPAARAAFRPLASSPFLRLARSSPDRRARLDASLRALSGGARLAAGVAAPRSRRFVAALAGEEPMSSELGDDKEKETEKIEIEPEEAQEVWREMLKQFKAEAIRMQALTTQAYDVYSKRAREVLLEASEKLRIQADKAQKDLTIIAAEVGEEGQEYLQLAAKNSPDSIKDITETINAVGNLNGPSEYKDYHVGISFGTFLTVGGFLNFMLTGSTSAIRFGFVLGFALLALGISSLRSQRAGGRQPRLLLKGIQEAIASVIFFKDLSVFFRHGWFPNVFAVLLSGMVATFYIHRIVTGGHKGSTESSSDN</sequence>
<evidence type="ECO:0000256" key="1">
    <source>
        <dbReference type="SAM" id="MobiDB-lite"/>
    </source>
</evidence>
<proteinExistence type="predicted"/>
<dbReference type="AlphaFoldDB" id="A0A9R0RT99"/>
<accession>A0A9R0RT99</accession>
<dbReference type="GO" id="GO:0009706">
    <property type="term" value="C:chloroplast inner membrane"/>
    <property type="evidence" value="ECO:0007669"/>
    <property type="project" value="TreeGrafter"/>
</dbReference>
<feature type="transmembrane region" description="Helical" evidence="2">
    <location>
        <begin position="233"/>
        <end position="252"/>
    </location>
</feature>
<dbReference type="InterPro" id="IPR005349">
    <property type="entry name" value="TMEM14"/>
</dbReference>
<keyword evidence="2" id="KW-0812">Transmembrane</keyword>
<protein>
    <recommendedName>
        <fullName evidence="5">Non-green plastid inner envelope membrane protein</fullName>
    </recommendedName>
</protein>
<feature type="region of interest" description="Disordered" evidence="1">
    <location>
        <begin position="1"/>
        <end position="20"/>
    </location>
</feature>
<keyword evidence="2" id="KW-1133">Transmembrane helix</keyword>
<keyword evidence="2" id="KW-0472">Membrane</keyword>
<dbReference type="Proteomes" id="UP000324705">
    <property type="component" value="Chromosome 3A"/>
</dbReference>
<feature type="compositionally biased region" description="Low complexity" evidence="1">
    <location>
        <begin position="1"/>
        <end position="15"/>
    </location>
</feature>
<gene>
    <name evidence="3" type="ORF">TRITD_3Av1G211760</name>
</gene>
<dbReference type="OMA" id="RMQGISK"/>
<dbReference type="Gramene" id="TRITD3Av1G211760.3">
    <property type="protein sequence ID" value="TRITD3Av1G211760.3"/>
    <property type="gene ID" value="TRITD3Av1G211760"/>
</dbReference>
<dbReference type="PANTHER" id="PTHR12668">
    <property type="entry name" value="TRANSMEMBRANE PROTEIN 14, 15"/>
    <property type="match status" value="1"/>
</dbReference>
<dbReference type="PANTHER" id="PTHR12668:SF43">
    <property type="entry name" value="TRANSMEMBRANE PROTEIN 14 HOMOLOG"/>
    <property type="match status" value="1"/>
</dbReference>
<feature type="transmembrane region" description="Helical" evidence="2">
    <location>
        <begin position="290"/>
        <end position="308"/>
    </location>
</feature>
<reference evidence="3 4" key="1">
    <citation type="submission" date="2017-09" db="EMBL/GenBank/DDBJ databases">
        <authorList>
            <consortium name="International Durum Wheat Genome Sequencing Consortium (IDWGSC)"/>
            <person name="Milanesi L."/>
        </authorList>
    </citation>
    <scope>NUCLEOTIDE SEQUENCE [LARGE SCALE GENOMIC DNA]</scope>
    <source>
        <strain evidence="4">cv. Svevo</strain>
    </source>
</reference>
<dbReference type="Pfam" id="PF03647">
    <property type="entry name" value="Tmemb_14"/>
    <property type="match status" value="1"/>
</dbReference>
<evidence type="ECO:0000313" key="3">
    <source>
        <dbReference type="EMBL" id="VAH65456.1"/>
    </source>
</evidence>